<protein>
    <recommendedName>
        <fullName evidence="4">alpha-amylase</fullName>
        <ecNumber evidence="4">3.2.1.1</ecNumber>
    </recommendedName>
</protein>
<evidence type="ECO:0000256" key="12">
    <source>
        <dbReference type="SAM" id="SignalP"/>
    </source>
</evidence>
<reference evidence="14 15" key="1">
    <citation type="submission" date="2018-10" db="EMBL/GenBank/DDBJ databases">
        <title>Falsibacillus sp. genome draft.</title>
        <authorList>
            <person name="Shi S."/>
        </authorList>
    </citation>
    <scope>NUCLEOTIDE SEQUENCE [LARGE SCALE GENOMIC DNA]</scope>
    <source>
        <strain evidence="14 15">GY 10110</strain>
    </source>
</reference>
<dbReference type="CDD" id="cd11339">
    <property type="entry name" value="AmyAc_bac_CMD_like_2"/>
    <property type="match status" value="1"/>
</dbReference>
<dbReference type="Proteomes" id="UP000276770">
    <property type="component" value="Unassembled WGS sequence"/>
</dbReference>
<keyword evidence="10" id="KW-0326">Glycosidase</keyword>
<name>A0A3L7K3L8_9BACI</name>
<dbReference type="SUPFAM" id="SSF51011">
    <property type="entry name" value="Glycosyl hydrolase domain"/>
    <property type="match status" value="1"/>
</dbReference>
<organism evidence="14 15">
    <name type="scientific">Falsibacillus albus</name>
    <dbReference type="NCBI Taxonomy" id="2478915"/>
    <lineage>
        <taxon>Bacteria</taxon>
        <taxon>Bacillati</taxon>
        <taxon>Bacillota</taxon>
        <taxon>Bacilli</taxon>
        <taxon>Bacillales</taxon>
        <taxon>Bacillaceae</taxon>
        <taxon>Falsibacillus</taxon>
    </lineage>
</organism>
<dbReference type="SUPFAM" id="SSF51445">
    <property type="entry name" value="(Trans)glycosidases"/>
    <property type="match status" value="1"/>
</dbReference>
<dbReference type="EMBL" id="RCVZ01000002">
    <property type="protein sequence ID" value="RLQ97225.1"/>
    <property type="molecule type" value="Genomic_DNA"/>
</dbReference>
<dbReference type="InterPro" id="IPR017853">
    <property type="entry name" value="GH"/>
</dbReference>
<dbReference type="GO" id="GO:0005509">
    <property type="term" value="F:calcium ion binding"/>
    <property type="evidence" value="ECO:0007669"/>
    <property type="project" value="InterPro"/>
</dbReference>
<keyword evidence="6 12" id="KW-0732">Signal</keyword>
<sequence length="516" mass="60565">MRKRWLPIFLIPFLLFNGFNSGTAKAVEKEERNWQDETIYFLMVDRFNDGDTSNDFGVNMNDPKAYQGGDFQGIIDKLDYLKDMGFTAIWLTPIFDNEDGGYHGYWTKDFYKPDEHFGTMEKFKELVKEAHKRNMKIILDFVANHVGPHSPWLDDPTKKDWFHEKKPILGNGQKSLENGWIYDLPDLNQDNPEVKKYLIDAAKWWIKETDIDGYRLDTVKHVPISFWKDFSKEVKSVKKNFYLLGEVWSDDPRYIEKYEKAGIDGFVDYPLNGPLRQAFAKPDTSLDRLFTMWDINKNTYDHPELMGSFLDNHDMKRFTRDMVEAKQFPGTRWQLALTYLYTTPEIPIVYYGTEIAMDGGNDPDNRRFMNFRANKDLIDYMTKIGELRQQLPALRRGTMKLLYEKDGMAVFKREYKKETIVVAINNTSKTQKIEIPEKDLKADKELRGLLNNDLVKSKDGKYTIIIDREKSEIYALADKTGLNIPFISALAFVYITFMAFLYLAWKRGKKKNKNKE</sequence>
<comment type="caution">
    <text evidence="14">The sequence shown here is derived from an EMBL/GenBank/DDBJ whole genome shotgun (WGS) entry which is preliminary data.</text>
</comment>
<feature type="signal peptide" evidence="12">
    <location>
        <begin position="1"/>
        <end position="26"/>
    </location>
</feature>
<keyword evidence="11" id="KW-1133">Transmembrane helix</keyword>
<dbReference type="OrthoDB" id="9805159at2"/>
<dbReference type="InterPro" id="IPR013777">
    <property type="entry name" value="A-amylase-like"/>
</dbReference>
<proteinExistence type="inferred from homology"/>
<dbReference type="Gene3D" id="3.20.20.80">
    <property type="entry name" value="Glycosidases"/>
    <property type="match status" value="1"/>
</dbReference>
<dbReference type="PIRSF" id="PIRSF001024">
    <property type="entry name" value="Alph-amyl_fung"/>
    <property type="match status" value="1"/>
</dbReference>
<dbReference type="PANTHER" id="PTHR10357">
    <property type="entry name" value="ALPHA-AMYLASE FAMILY MEMBER"/>
    <property type="match status" value="1"/>
</dbReference>
<comment type="cofactor">
    <cofactor evidence="2">
        <name>Ca(2+)</name>
        <dbReference type="ChEBI" id="CHEBI:29108"/>
    </cofactor>
</comment>
<dbReference type="EC" id="3.2.1.1" evidence="4"/>
<evidence type="ECO:0000256" key="9">
    <source>
        <dbReference type="ARBA" id="ARBA00023277"/>
    </source>
</evidence>
<evidence type="ECO:0000256" key="11">
    <source>
        <dbReference type="SAM" id="Phobius"/>
    </source>
</evidence>
<dbReference type="InterPro" id="IPR013780">
    <property type="entry name" value="Glyco_hydro_b"/>
</dbReference>
<keyword evidence="11" id="KW-0472">Membrane</keyword>
<dbReference type="Gene3D" id="2.60.40.1180">
    <property type="entry name" value="Golgi alpha-mannosidase II"/>
    <property type="match status" value="1"/>
</dbReference>
<comment type="similarity">
    <text evidence="3">Belongs to the glycosyl hydrolase 13 family.</text>
</comment>
<dbReference type="RefSeq" id="WP_121679175.1">
    <property type="nucleotide sequence ID" value="NZ_RCVZ01000002.1"/>
</dbReference>
<dbReference type="PANTHER" id="PTHR10357:SF215">
    <property type="entry name" value="ALPHA-AMYLASE 1"/>
    <property type="match status" value="1"/>
</dbReference>
<evidence type="ECO:0000313" key="14">
    <source>
        <dbReference type="EMBL" id="RLQ97225.1"/>
    </source>
</evidence>
<evidence type="ECO:0000256" key="1">
    <source>
        <dbReference type="ARBA" id="ARBA00000548"/>
    </source>
</evidence>
<evidence type="ECO:0000256" key="8">
    <source>
        <dbReference type="ARBA" id="ARBA00022837"/>
    </source>
</evidence>
<accession>A0A3L7K3L8</accession>
<evidence type="ECO:0000256" key="4">
    <source>
        <dbReference type="ARBA" id="ARBA00012595"/>
    </source>
</evidence>
<evidence type="ECO:0000259" key="13">
    <source>
        <dbReference type="SMART" id="SM00642"/>
    </source>
</evidence>
<dbReference type="SMART" id="SM00642">
    <property type="entry name" value="Aamy"/>
    <property type="match status" value="1"/>
</dbReference>
<keyword evidence="5" id="KW-0479">Metal-binding</keyword>
<dbReference type="InterPro" id="IPR006047">
    <property type="entry name" value="GH13_cat_dom"/>
</dbReference>
<evidence type="ECO:0000256" key="6">
    <source>
        <dbReference type="ARBA" id="ARBA00022729"/>
    </source>
</evidence>
<keyword evidence="15" id="KW-1185">Reference proteome</keyword>
<dbReference type="AlphaFoldDB" id="A0A3L7K3L8"/>
<comment type="catalytic activity">
    <reaction evidence="1">
        <text>Endohydrolysis of (1-&gt;4)-alpha-D-glucosidic linkages in polysaccharides containing three or more (1-&gt;4)-alpha-linked D-glucose units.</text>
        <dbReference type="EC" id="3.2.1.1"/>
    </reaction>
</comment>
<feature type="transmembrane region" description="Helical" evidence="11">
    <location>
        <begin position="486"/>
        <end position="505"/>
    </location>
</feature>
<keyword evidence="9" id="KW-0119">Carbohydrate metabolism</keyword>
<evidence type="ECO:0000256" key="3">
    <source>
        <dbReference type="ARBA" id="ARBA00008061"/>
    </source>
</evidence>
<gene>
    <name evidence="14" type="ORF">D9X91_03475</name>
</gene>
<keyword evidence="8" id="KW-0106">Calcium</keyword>
<dbReference type="Pfam" id="PF22026">
    <property type="entry name" value="Alpha-amylase_C_2"/>
    <property type="match status" value="1"/>
</dbReference>
<dbReference type="InterPro" id="IPR054174">
    <property type="entry name" value="Alpha-amylase-like_C"/>
</dbReference>
<feature type="chain" id="PRO_5017968319" description="alpha-amylase" evidence="12">
    <location>
        <begin position="27"/>
        <end position="516"/>
    </location>
</feature>
<keyword evidence="14" id="KW-0456">Lyase</keyword>
<feature type="domain" description="Glycosyl hydrolase family 13 catalytic" evidence="13">
    <location>
        <begin position="41"/>
        <end position="388"/>
    </location>
</feature>
<dbReference type="GO" id="GO:0005975">
    <property type="term" value="P:carbohydrate metabolic process"/>
    <property type="evidence" value="ECO:0007669"/>
    <property type="project" value="InterPro"/>
</dbReference>
<keyword evidence="7" id="KW-0378">Hydrolase</keyword>
<dbReference type="GO" id="GO:0004556">
    <property type="term" value="F:alpha-amylase activity"/>
    <property type="evidence" value="ECO:0007669"/>
    <property type="project" value="UniProtKB-EC"/>
</dbReference>
<evidence type="ECO:0000256" key="2">
    <source>
        <dbReference type="ARBA" id="ARBA00001913"/>
    </source>
</evidence>
<evidence type="ECO:0000313" key="15">
    <source>
        <dbReference type="Proteomes" id="UP000276770"/>
    </source>
</evidence>
<dbReference type="GO" id="GO:0016829">
    <property type="term" value="F:lyase activity"/>
    <property type="evidence" value="ECO:0007669"/>
    <property type="project" value="UniProtKB-KW"/>
</dbReference>
<evidence type="ECO:0000256" key="5">
    <source>
        <dbReference type="ARBA" id="ARBA00022723"/>
    </source>
</evidence>
<evidence type="ECO:0000256" key="10">
    <source>
        <dbReference type="ARBA" id="ARBA00023295"/>
    </source>
</evidence>
<dbReference type="Pfam" id="PF00128">
    <property type="entry name" value="Alpha-amylase"/>
    <property type="match status" value="1"/>
</dbReference>
<keyword evidence="11" id="KW-0812">Transmembrane</keyword>
<evidence type="ECO:0000256" key="7">
    <source>
        <dbReference type="ARBA" id="ARBA00022801"/>
    </source>
</evidence>